<evidence type="ECO:0000313" key="3">
    <source>
        <dbReference type="Proteomes" id="UP000319931"/>
    </source>
</evidence>
<accession>A0A502FJ75</accession>
<organism evidence="2 3">
    <name type="scientific">Sphingomonas glacialis</name>
    <dbReference type="NCBI Taxonomy" id="658225"/>
    <lineage>
        <taxon>Bacteria</taxon>
        <taxon>Pseudomonadati</taxon>
        <taxon>Pseudomonadota</taxon>
        <taxon>Alphaproteobacteria</taxon>
        <taxon>Sphingomonadales</taxon>
        <taxon>Sphingomonadaceae</taxon>
        <taxon>Sphingomonas</taxon>
    </lineage>
</organism>
<dbReference type="InterPro" id="IPR029058">
    <property type="entry name" value="AB_hydrolase_fold"/>
</dbReference>
<dbReference type="Pfam" id="PF00561">
    <property type="entry name" value="Abhydrolase_1"/>
    <property type="match status" value="1"/>
</dbReference>
<dbReference type="SUPFAM" id="SSF53474">
    <property type="entry name" value="alpha/beta-Hydrolases"/>
    <property type="match status" value="1"/>
</dbReference>
<dbReference type="GO" id="GO:0016787">
    <property type="term" value="F:hydrolase activity"/>
    <property type="evidence" value="ECO:0007669"/>
    <property type="project" value="UniProtKB-KW"/>
</dbReference>
<dbReference type="InterPro" id="IPR050266">
    <property type="entry name" value="AB_hydrolase_sf"/>
</dbReference>
<keyword evidence="2" id="KW-0378">Hydrolase</keyword>
<dbReference type="PANTHER" id="PTHR43798:SF33">
    <property type="entry name" value="HYDROLASE, PUTATIVE (AFU_ORTHOLOGUE AFUA_2G14860)-RELATED"/>
    <property type="match status" value="1"/>
</dbReference>
<evidence type="ECO:0000259" key="1">
    <source>
        <dbReference type="Pfam" id="PF00561"/>
    </source>
</evidence>
<dbReference type="Proteomes" id="UP000319931">
    <property type="component" value="Unassembled WGS sequence"/>
</dbReference>
<feature type="domain" description="AB hydrolase-1" evidence="1">
    <location>
        <begin position="27"/>
        <end position="134"/>
    </location>
</feature>
<protein>
    <submittedName>
        <fullName evidence="2">Alpha/beta fold hydrolase</fullName>
    </submittedName>
</protein>
<dbReference type="PANTHER" id="PTHR43798">
    <property type="entry name" value="MONOACYLGLYCEROL LIPASE"/>
    <property type="match status" value="1"/>
</dbReference>
<proteinExistence type="predicted"/>
<dbReference type="AlphaFoldDB" id="A0A502FJ75"/>
<evidence type="ECO:0000313" key="2">
    <source>
        <dbReference type="EMBL" id="TPG49444.1"/>
    </source>
</evidence>
<dbReference type="Gene3D" id="3.40.50.1820">
    <property type="entry name" value="alpha/beta hydrolase"/>
    <property type="match status" value="1"/>
</dbReference>
<reference evidence="2 3" key="1">
    <citation type="journal article" date="2019" name="Environ. Microbiol.">
        <title>Species interactions and distinct microbial communities in high Arctic permafrost affected cryosols are associated with the CH4 and CO2 gas fluxes.</title>
        <authorList>
            <person name="Altshuler I."/>
            <person name="Hamel J."/>
            <person name="Turney S."/>
            <person name="Magnuson E."/>
            <person name="Levesque R."/>
            <person name="Greer C."/>
            <person name="Whyte L.G."/>
        </authorList>
    </citation>
    <scope>NUCLEOTIDE SEQUENCE [LARGE SCALE GENOMIC DNA]</scope>
    <source>
        <strain evidence="2 3">E6.1</strain>
    </source>
</reference>
<sequence>MIERAFVRIAEGQVHLRQAIAEAPTAPPIVLLHASPSSSRWMVPLMEALAGNGRTIIAPDTLGNGDSPPPAGDTPDIAYFADSVIRLADAMGIETFDVYGAHTGARIACELAAAHPTRVCATVLDGIKEYDEAMREKILAHYAPKVPVDPHGTHMVWAFNFVRDQALYFPHFEQNAEHRLPGHMPSAQILHDATLDVLKALDTYSLPYLAAFRYRPLARLPVIETPVLLLKAAMELAVLNAAVDEAAALLRHGHVAAIASDPASKAAAMLHFFDTLA</sequence>
<dbReference type="RefSeq" id="WP_140851872.1">
    <property type="nucleotide sequence ID" value="NZ_RCZC01000007.1"/>
</dbReference>
<comment type="caution">
    <text evidence="2">The sequence shown here is derived from an EMBL/GenBank/DDBJ whole genome shotgun (WGS) entry which is preliminary data.</text>
</comment>
<keyword evidence="3" id="KW-1185">Reference proteome</keyword>
<dbReference type="EMBL" id="RCZC01000007">
    <property type="protein sequence ID" value="TPG49444.1"/>
    <property type="molecule type" value="Genomic_DNA"/>
</dbReference>
<dbReference type="OrthoDB" id="9799612at2"/>
<dbReference type="InterPro" id="IPR000073">
    <property type="entry name" value="AB_hydrolase_1"/>
</dbReference>
<dbReference type="GO" id="GO:0016020">
    <property type="term" value="C:membrane"/>
    <property type="evidence" value="ECO:0007669"/>
    <property type="project" value="TreeGrafter"/>
</dbReference>
<gene>
    <name evidence="2" type="ORF">EAH76_19095</name>
</gene>
<name>A0A502FJ75_9SPHN</name>